<dbReference type="InterPro" id="IPR056632">
    <property type="entry name" value="DUF7730"/>
</dbReference>
<gene>
    <name evidence="2" type="ORF">LTR97_005164</name>
</gene>
<dbReference type="Proteomes" id="UP001310594">
    <property type="component" value="Unassembled WGS sequence"/>
</dbReference>
<evidence type="ECO:0000313" key="2">
    <source>
        <dbReference type="EMBL" id="KAK5700647.1"/>
    </source>
</evidence>
<comment type="caution">
    <text evidence="2">The sequence shown here is derived from an EMBL/GenBank/DDBJ whole genome shotgun (WGS) entry which is preliminary data.</text>
</comment>
<dbReference type="EMBL" id="JAVRQU010000007">
    <property type="protein sequence ID" value="KAK5700647.1"/>
    <property type="molecule type" value="Genomic_DNA"/>
</dbReference>
<dbReference type="InterPro" id="IPR038883">
    <property type="entry name" value="AN11006-like"/>
</dbReference>
<evidence type="ECO:0000313" key="3">
    <source>
        <dbReference type="Proteomes" id="UP001310594"/>
    </source>
</evidence>
<sequence length="333" mass="37381">MAEIPQGTDPFALNFLDSALEPEYEPWIGDDSAVPIGLSSYNENTGLWYHNIKVQNNSAFRFRPVILREGPFTGHHVLVLEPYTEPPFRFLDLPPELRVMVYEMLLQESVPIQIWSYKPAHQPRRPCRATFRDVKLHGKLDWNSQAGKWVGQPPTCARSLLRVNKQSSSEAAPVLYNTNTFTFQRARDLRIFLNSIGAMREHLRDIRLTDLNGCTVQDGSISFDFLQHAKGLRTISLHHGAVCNMRQYGNNGVTRLISCSAVMLKALYKVQVAGAEGVDVLSLFEIEDGEDAVCEKCLAGQAESCSKRNLRTCGILCGELTTHCAEVKVQKDS</sequence>
<accession>A0AAN7WBR8</accession>
<evidence type="ECO:0000259" key="1">
    <source>
        <dbReference type="Pfam" id="PF24864"/>
    </source>
</evidence>
<reference evidence="2" key="1">
    <citation type="submission" date="2023-08" db="EMBL/GenBank/DDBJ databases">
        <title>Black Yeasts Isolated from many extreme environments.</title>
        <authorList>
            <person name="Coleine C."/>
            <person name="Stajich J.E."/>
            <person name="Selbmann L."/>
        </authorList>
    </citation>
    <scope>NUCLEOTIDE SEQUENCE</scope>
    <source>
        <strain evidence="2">CCFEE 5810</strain>
    </source>
</reference>
<proteinExistence type="predicted"/>
<feature type="domain" description="DUF7730" evidence="1">
    <location>
        <begin position="90"/>
        <end position="208"/>
    </location>
</feature>
<dbReference type="PANTHER" id="PTHR42085:SF8">
    <property type="entry name" value="F-BOX DOMAIN-CONTAINING PROTEIN"/>
    <property type="match status" value="1"/>
</dbReference>
<protein>
    <recommendedName>
        <fullName evidence="1">DUF7730 domain-containing protein</fullName>
    </recommendedName>
</protein>
<dbReference type="Pfam" id="PF24864">
    <property type="entry name" value="DUF7730"/>
    <property type="match status" value="1"/>
</dbReference>
<organism evidence="2 3">
    <name type="scientific">Elasticomyces elasticus</name>
    <dbReference type="NCBI Taxonomy" id="574655"/>
    <lineage>
        <taxon>Eukaryota</taxon>
        <taxon>Fungi</taxon>
        <taxon>Dikarya</taxon>
        <taxon>Ascomycota</taxon>
        <taxon>Pezizomycotina</taxon>
        <taxon>Dothideomycetes</taxon>
        <taxon>Dothideomycetidae</taxon>
        <taxon>Mycosphaerellales</taxon>
        <taxon>Teratosphaeriaceae</taxon>
        <taxon>Elasticomyces</taxon>
    </lineage>
</organism>
<name>A0AAN7WBR8_9PEZI</name>
<dbReference type="PANTHER" id="PTHR42085">
    <property type="entry name" value="F-BOX DOMAIN-CONTAINING PROTEIN"/>
    <property type="match status" value="1"/>
</dbReference>
<dbReference type="AlphaFoldDB" id="A0AAN7WBR8"/>